<dbReference type="Gene3D" id="3.40.50.720">
    <property type="entry name" value="NAD(P)-binding Rossmann-like Domain"/>
    <property type="match status" value="1"/>
</dbReference>
<sequence>MSNEESKTIVVIGAGPGIGLAVGRRWGRSGYRVALVARRAERLAGFVEQLAAEGITSSAHATDVTDLAALRATLTEIEQQHGAIHALYYGPPATSGTMCAPRDITVDKLAPMLGLLNGAVAAVEHVLPGMLERRDGALLFCMPMSAIEPVLFSANYAMACAAIRNYVQSLYVDIASQGVYAGAVPIAGLIIEGDSERAKSLDATARRPGDRAWDEYRAFHEDLAAHITSRQIADTFWDLATTRDRYEEILGNPAICARLREQALIGTPAS</sequence>
<dbReference type="EMBL" id="BMMH01000029">
    <property type="protein sequence ID" value="GGL41798.1"/>
    <property type="molecule type" value="Genomic_DNA"/>
</dbReference>
<dbReference type="SUPFAM" id="SSF51735">
    <property type="entry name" value="NAD(P)-binding Rossmann-fold domains"/>
    <property type="match status" value="1"/>
</dbReference>
<reference evidence="1" key="2">
    <citation type="submission" date="2020-09" db="EMBL/GenBank/DDBJ databases">
        <authorList>
            <person name="Sun Q."/>
            <person name="Zhou Y."/>
        </authorList>
    </citation>
    <scope>NUCLEOTIDE SEQUENCE</scope>
    <source>
        <strain evidence="1">CGMCC 4.3508</strain>
    </source>
</reference>
<gene>
    <name evidence="1" type="ORF">GCM10011588_65630</name>
</gene>
<comment type="caution">
    <text evidence="1">The sequence shown here is derived from an EMBL/GenBank/DDBJ whole genome shotgun (WGS) entry which is preliminary data.</text>
</comment>
<organism evidence="1 2">
    <name type="scientific">Nocardia jinanensis</name>
    <dbReference type="NCBI Taxonomy" id="382504"/>
    <lineage>
        <taxon>Bacteria</taxon>
        <taxon>Bacillati</taxon>
        <taxon>Actinomycetota</taxon>
        <taxon>Actinomycetes</taxon>
        <taxon>Mycobacteriales</taxon>
        <taxon>Nocardiaceae</taxon>
        <taxon>Nocardia</taxon>
    </lineage>
</organism>
<proteinExistence type="predicted"/>
<dbReference type="Pfam" id="PF00106">
    <property type="entry name" value="adh_short"/>
    <property type="match status" value="1"/>
</dbReference>
<accession>A0A917VXS3</accession>
<keyword evidence="2" id="KW-1185">Reference proteome</keyword>
<dbReference type="InterPro" id="IPR002347">
    <property type="entry name" value="SDR_fam"/>
</dbReference>
<dbReference type="PANTHER" id="PTHR43431:SF7">
    <property type="entry name" value="OXIDOREDUCTASE, SHORT CHAIN DEHYDROGENASE_REDUCTASE FAMILY (AFU_ORTHOLOGUE AFUA_5G14000)"/>
    <property type="match status" value="1"/>
</dbReference>
<dbReference type="Proteomes" id="UP000638263">
    <property type="component" value="Unassembled WGS sequence"/>
</dbReference>
<reference evidence="1" key="1">
    <citation type="journal article" date="2014" name="Int. J. Syst. Evol. Microbiol.">
        <title>Complete genome sequence of Corynebacterium casei LMG S-19264T (=DSM 44701T), isolated from a smear-ripened cheese.</title>
        <authorList>
            <consortium name="US DOE Joint Genome Institute (JGI-PGF)"/>
            <person name="Walter F."/>
            <person name="Albersmeier A."/>
            <person name="Kalinowski J."/>
            <person name="Ruckert C."/>
        </authorList>
    </citation>
    <scope>NUCLEOTIDE SEQUENCE</scope>
    <source>
        <strain evidence="1">CGMCC 4.3508</strain>
    </source>
</reference>
<evidence type="ECO:0000313" key="1">
    <source>
        <dbReference type="EMBL" id="GGL41798.1"/>
    </source>
</evidence>
<name>A0A917VXS3_9NOCA</name>
<protein>
    <submittedName>
        <fullName evidence="1">Oxidoreductase</fullName>
    </submittedName>
</protein>
<evidence type="ECO:0000313" key="2">
    <source>
        <dbReference type="Proteomes" id="UP000638263"/>
    </source>
</evidence>
<dbReference type="PANTHER" id="PTHR43431">
    <property type="entry name" value="OXIDOREDUCTASE, SHORT CHAIN DEHYDROGENASE/REDUCTASE FAMILY (AFU_ORTHOLOGUE AFUA_5G14000)"/>
    <property type="match status" value="1"/>
</dbReference>
<dbReference type="RefSeq" id="WP_063000698.1">
    <property type="nucleotide sequence ID" value="NZ_BMMH01000029.1"/>
</dbReference>
<dbReference type="AlphaFoldDB" id="A0A917VXS3"/>
<dbReference type="CDD" id="cd05233">
    <property type="entry name" value="SDR_c"/>
    <property type="match status" value="1"/>
</dbReference>
<dbReference type="InterPro" id="IPR036291">
    <property type="entry name" value="NAD(P)-bd_dom_sf"/>
</dbReference>
<dbReference type="PRINTS" id="PR00081">
    <property type="entry name" value="GDHRDH"/>
</dbReference>